<keyword evidence="1" id="KW-0677">Repeat</keyword>
<accession>A0A8B6FDF8</accession>
<dbReference type="SMART" id="SM00248">
    <property type="entry name" value="ANK"/>
    <property type="match status" value="7"/>
</dbReference>
<evidence type="ECO:0000256" key="1">
    <source>
        <dbReference type="ARBA" id="ARBA00022737"/>
    </source>
</evidence>
<dbReference type="PROSITE" id="PS50297">
    <property type="entry name" value="ANK_REP_REGION"/>
    <property type="match status" value="3"/>
</dbReference>
<dbReference type="PANTHER" id="PTHR24173:SF74">
    <property type="entry name" value="ANKYRIN REPEAT DOMAIN-CONTAINING PROTEIN 16"/>
    <property type="match status" value="1"/>
</dbReference>
<evidence type="ECO:0000313" key="5">
    <source>
        <dbReference type="Proteomes" id="UP000596742"/>
    </source>
</evidence>
<dbReference type="AlphaFoldDB" id="A0A8B6FDF8"/>
<dbReference type="Gene3D" id="1.25.40.20">
    <property type="entry name" value="Ankyrin repeat-containing domain"/>
    <property type="match status" value="1"/>
</dbReference>
<dbReference type="Proteomes" id="UP000596742">
    <property type="component" value="Unassembled WGS sequence"/>
</dbReference>
<dbReference type="OrthoDB" id="194358at2759"/>
<evidence type="ECO:0000256" key="3">
    <source>
        <dbReference type="PROSITE-ProRule" id="PRU00023"/>
    </source>
</evidence>
<keyword evidence="2 3" id="KW-0040">ANK repeat</keyword>
<dbReference type="InterPro" id="IPR002110">
    <property type="entry name" value="Ankyrin_rpt"/>
</dbReference>
<gene>
    <name evidence="4" type="ORF">MGAL_10B015278</name>
</gene>
<organism evidence="4 5">
    <name type="scientific">Mytilus galloprovincialis</name>
    <name type="common">Mediterranean mussel</name>
    <dbReference type="NCBI Taxonomy" id="29158"/>
    <lineage>
        <taxon>Eukaryota</taxon>
        <taxon>Metazoa</taxon>
        <taxon>Spiralia</taxon>
        <taxon>Lophotrochozoa</taxon>
        <taxon>Mollusca</taxon>
        <taxon>Bivalvia</taxon>
        <taxon>Autobranchia</taxon>
        <taxon>Pteriomorphia</taxon>
        <taxon>Mytilida</taxon>
        <taxon>Mytiloidea</taxon>
        <taxon>Mytilidae</taxon>
        <taxon>Mytilinae</taxon>
        <taxon>Mytilus</taxon>
    </lineage>
</organism>
<dbReference type="PANTHER" id="PTHR24173">
    <property type="entry name" value="ANKYRIN REPEAT CONTAINING"/>
    <property type="match status" value="1"/>
</dbReference>
<dbReference type="SUPFAM" id="SSF48403">
    <property type="entry name" value="Ankyrin repeat"/>
    <property type="match status" value="1"/>
</dbReference>
<proteinExistence type="predicted"/>
<evidence type="ECO:0000313" key="4">
    <source>
        <dbReference type="EMBL" id="VDI46471.1"/>
    </source>
</evidence>
<protein>
    <submittedName>
        <fullName evidence="4">Uncharacterized protein</fullName>
    </submittedName>
</protein>
<feature type="repeat" description="ANK" evidence="3">
    <location>
        <begin position="23"/>
        <end position="55"/>
    </location>
</feature>
<evidence type="ECO:0000256" key="2">
    <source>
        <dbReference type="ARBA" id="ARBA00023043"/>
    </source>
</evidence>
<reference evidence="4" key="1">
    <citation type="submission" date="2018-11" db="EMBL/GenBank/DDBJ databases">
        <authorList>
            <person name="Alioto T."/>
            <person name="Alioto T."/>
        </authorList>
    </citation>
    <scope>NUCLEOTIDE SEQUENCE</scope>
</reference>
<dbReference type="Pfam" id="PF12796">
    <property type="entry name" value="Ank_2"/>
    <property type="match status" value="2"/>
</dbReference>
<sequence length="306" mass="33723">MAVSKNDKCQIQITACTSNSVGDGWTPLYQACVLGDLETVQSLIRYGASVNMQTISGEMPLNAACQHGHGFLIQTLLDERADINQALVCAVQKDYDRAVKILLYKGGDFVYKGVDGKSLIKLACEHGSIKAIKILSDKGADFTEIDVNGKTLIHVACNTNSVELIQFLIDKGLDLGIPDKYGRFALFVSIDKGFYELSKYLVQKSCPISISEEDTKTALISVFESGNKELSQLLVSNGYTEKLSNFNETMLYYARRLEINKVDSDGRTALHAACRVACGLWPGEQSIARMFNNKYEAVNMLELDVD</sequence>
<dbReference type="EMBL" id="UYJE01006496">
    <property type="protein sequence ID" value="VDI46471.1"/>
    <property type="molecule type" value="Genomic_DNA"/>
</dbReference>
<comment type="caution">
    <text evidence="4">The sequence shown here is derived from an EMBL/GenBank/DDBJ whole genome shotgun (WGS) entry which is preliminary data.</text>
</comment>
<feature type="repeat" description="ANK" evidence="3">
    <location>
        <begin position="148"/>
        <end position="180"/>
    </location>
</feature>
<keyword evidence="5" id="KW-1185">Reference proteome</keyword>
<dbReference type="InterPro" id="IPR036770">
    <property type="entry name" value="Ankyrin_rpt-contain_sf"/>
</dbReference>
<name>A0A8B6FDF8_MYTGA</name>
<dbReference type="PROSITE" id="PS50088">
    <property type="entry name" value="ANK_REPEAT"/>
    <property type="match status" value="4"/>
</dbReference>
<feature type="repeat" description="ANK" evidence="3">
    <location>
        <begin position="56"/>
        <end position="84"/>
    </location>
</feature>
<feature type="repeat" description="ANK" evidence="3">
    <location>
        <begin position="115"/>
        <end position="147"/>
    </location>
</feature>